<dbReference type="EMBL" id="GBXM01037651">
    <property type="protein sequence ID" value="JAH70926.1"/>
    <property type="molecule type" value="Transcribed_RNA"/>
</dbReference>
<accession>A0A0E9UYW1</accession>
<proteinExistence type="predicted"/>
<organism evidence="1">
    <name type="scientific">Anguilla anguilla</name>
    <name type="common">European freshwater eel</name>
    <name type="synonym">Muraena anguilla</name>
    <dbReference type="NCBI Taxonomy" id="7936"/>
    <lineage>
        <taxon>Eukaryota</taxon>
        <taxon>Metazoa</taxon>
        <taxon>Chordata</taxon>
        <taxon>Craniata</taxon>
        <taxon>Vertebrata</taxon>
        <taxon>Euteleostomi</taxon>
        <taxon>Actinopterygii</taxon>
        <taxon>Neopterygii</taxon>
        <taxon>Teleostei</taxon>
        <taxon>Anguilliformes</taxon>
        <taxon>Anguillidae</taxon>
        <taxon>Anguilla</taxon>
    </lineage>
</organism>
<reference evidence="1" key="2">
    <citation type="journal article" date="2015" name="Fish Shellfish Immunol.">
        <title>Early steps in the European eel (Anguilla anguilla)-Vibrio vulnificus interaction in the gills: Role of the RtxA13 toxin.</title>
        <authorList>
            <person name="Callol A."/>
            <person name="Pajuelo D."/>
            <person name="Ebbesson L."/>
            <person name="Teles M."/>
            <person name="MacKenzie S."/>
            <person name="Amaro C."/>
        </authorList>
    </citation>
    <scope>NUCLEOTIDE SEQUENCE</scope>
</reference>
<sequence>MSSSTCCQWWILLRCF</sequence>
<reference evidence="1" key="1">
    <citation type="submission" date="2014-11" db="EMBL/GenBank/DDBJ databases">
        <authorList>
            <person name="Amaro Gonzalez C."/>
        </authorList>
    </citation>
    <scope>NUCLEOTIDE SEQUENCE</scope>
</reference>
<evidence type="ECO:0000313" key="1">
    <source>
        <dbReference type="EMBL" id="JAH70926.1"/>
    </source>
</evidence>
<protein>
    <submittedName>
        <fullName evidence="1">Uncharacterized protein</fullName>
    </submittedName>
</protein>
<dbReference type="AlphaFoldDB" id="A0A0E9UYW1"/>
<name>A0A0E9UYW1_ANGAN</name>